<keyword evidence="1" id="KW-0808">Transferase</keyword>
<gene>
    <name evidence="4" type="ORF">COU11_02645</name>
</gene>
<dbReference type="GO" id="GO:0016757">
    <property type="term" value="F:glycosyltransferase activity"/>
    <property type="evidence" value="ECO:0007669"/>
    <property type="project" value="InterPro"/>
</dbReference>
<sequence>MHIFTDIRLLARGGTSGISGYTRELLTHLLRTDPKDEYTFFYNGFFKQPLPDDWRMHPRIHIIDRHVPNRLLDSSFRFFNAPKPERFASTANLIFSPHFNLLPNSRLPRVVTFHDLSFLRFPKFFSPKQQLWHWLQRYQQQAQNAAHIVAVSEFTKSDLVEFLGVPPEKISVVYSGLAPEFTNFTTNKNELDLLKTTYQLHRPYFLYLGALEKRKNIITLIHAFTLLKSTDKNFADYQLVLAGRPGYGSKEIFAAARASTSSADIRFLHNVSDQQRAPLYAAARAFVYPSFFEGFGFPPLEAQACGTPVIAADRTSLPEILGDSALLVDPWRTSDLAEALQTIESNSHVRDTIITAGTKNAQNFRWEKTATQMRTIFKNVAT</sequence>
<evidence type="ECO:0000259" key="2">
    <source>
        <dbReference type="Pfam" id="PF00534"/>
    </source>
</evidence>
<dbReference type="Pfam" id="PF00534">
    <property type="entry name" value="Glycos_transf_1"/>
    <property type="match status" value="1"/>
</dbReference>
<dbReference type="Gene3D" id="3.40.50.2000">
    <property type="entry name" value="Glycogen Phosphorylase B"/>
    <property type="match status" value="2"/>
</dbReference>
<dbReference type="CDD" id="cd03809">
    <property type="entry name" value="GT4_MtfB-like"/>
    <property type="match status" value="1"/>
</dbReference>
<dbReference type="Proteomes" id="UP000229526">
    <property type="component" value="Unassembled WGS sequence"/>
</dbReference>
<dbReference type="AlphaFoldDB" id="A0A2H0UL13"/>
<dbReference type="FunFam" id="3.40.50.2000:FF:000119">
    <property type="entry name" value="Glycosyl transferase group 1"/>
    <property type="match status" value="1"/>
</dbReference>
<proteinExistence type="predicted"/>
<comment type="caution">
    <text evidence="4">The sequence shown here is derived from an EMBL/GenBank/DDBJ whole genome shotgun (WGS) entry which is preliminary data.</text>
</comment>
<dbReference type="InterPro" id="IPR028098">
    <property type="entry name" value="Glyco_trans_4-like_N"/>
</dbReference>
<evidence type="ECO:0000256" key="1">
    <source>
        <dbReference type="ARBA" id="ARBA00022679"/>
    </source>
</evidence>
<dbReference type="PANTHER" id="PTHR46401:SF2">
    <property type="entry name" value="GLYCOSYLTRANSFERASE WBBK-RELATED"/>
    <property type="match status" value="1"/>
</dbReference>
<dbReference type="SUPFAM" id="SSF53756">
    <property type="entry name" value="UDP-Glycosyltransferase/glycogen phosphorylase"/>
    <property type="match status" value="1"/>
</dbReference>
<feature type="domain" description="Glycosyltransferase subfamily 4-like N-terminal" evidence="3">
    <location>
        <begin position="17"/>
        <end position="180"/>
    </location>
</feature>
<evidence type="ECO:0008006" key="6">
    <source>
        <dbReference type="Google" id="ProtNLM"/>
    </source>
</evidence>
<feature type="domain" description="Glycosyl transferase family 1" evidence="2">
    <location>
        <begin position="202"/>
        <end position="359"/>
    </location>
</feature>
<dbReference type="EMBL" id="PFBD01000020">
    <property type="protein sequence ID" value="PIR87102.1"/>
    <property type="molecule type" value="Genomic_DNA"/>
</dbReference>
<evidence type="ECO:0000259" key="3">
    <source>
        <dbReference type="Pfam" id="PF13439"/>
    </source>
</evidence>
<protein>
    <recommendedName>
        <fullName evidence="6">Glycosyltransferase family 1 protein</fullName>
    </recommendedName>
</protein>
<organism evidence="4 5">
    <name type="scientific">Candidatus Harrisonbacteria bacterium CG10_big_fil_rev_8_21_14_0_10_49_15</name>
    <dbReference type="NCBI Taxonomy" id="1974587"/>
    <lineage>
        <taxon>Bacteria</taxon>
        <taxon>Candidatus Harrisoniibacteriota</taxon>
    </lineage>
</organism>
<evidence type="ECO:0000313" key="5">
    <source>
        <dbReference type="Proteomes" id="UP000229526"/>
    </source>
</evidence>
<reference evidence="5" key="1">
    <citation type="submission" date="2017-09" db="EMBL/GenBank/DDBJ databases">
        <title>Depth-based differentiation of microbial function through sediment-hosted aquifers and enrichment of novel symbionts in the deep terrestrial subsurface.</title>
        <authorList>
            <person name="Probst A.J."/>
            <person name="Ladd B."/>
            <person name="Jarett J.K."/>
            <person name="Geller-Mcgrath D.E."/>
            <person name="Sieber C.M.K."/>
            <person name="Emerson J.B."/>
            <person name="Anantharaman K."/>
            <person name="Thomas B.C."/>
            <person name="Malmstrom R."/>
            <person name="Stieglmeier M."/>
            <person name="Klingl A."/>
            <person name="Woyke T."/>
            <person name="Ryan C.M."/>
            <person name="Banfield J.F."/>
        </authorList>
    </citation>
    <scope>NUCLEOTIDE SEQUENCE [LARGE SCALE GENOMIC DNA]</scope>
</reference>
<dbReference type="InterPro" id="IPR001296">
    <property type="entry name" value="Glyco_trans_1"/>
</dbReference>
<dbReference type="Pfam" id="PF13439">
    <property type="entry name" value="Glyco_transf_4"/>
    <property type="match status" value="1"/>
</dbReference>
<name>A0A2H0UL13_9BACT</name>
<evidence type="ECO:0000313" key="4">
    <source>
        <dbReference type="EMBL" id="PIR87102.1"/>
    </source>
</evidence>
<dbReference type="PANTHER" id="PTHR46401">
    <property type="entry name" value="GLYCOSYLTRANSFERASE WBBK-RELATED"/>
    <property type="match status" value="1"/>
</dbReference>
<accession>A0A2H0UL13</accession>